<accession>A0ABS5W634</accession>
<dbReference type="RefSeq" id="WP_214536316.1">
    <property type="nucleotide sequence ID" value="NZ_JAHFVK010000002.1"/>
</dbReference>
<reference evidence="2 3" key="1">
    <citation type="submission" date="2021-05" db="EMBL/GenBank/DDBJ databases">
        <title>Croceibacterium sp. LX-88 genome sequence.</title>
        <authorList>
            <person name="Luo X."/>
        </authorList>
    </citation>
    <scope>NUCLEOTIDE SEQUENCE [LARGE SCALE GENOMIC DNA]</scope>
    <source>
        <strain evidence="2 3">LX-88</strain>
    </source>
</reference>
<keyword evidence="1" id="KW-1133">Transmembrane helix</keyword>
<keyword evidence="1" id="KW-0472">Membrane</keyword>
<dbReference type="EMBL" id="JAHFVK010000002">
    <property type="protein sequence ID" value="MBT2134685.1"/>
    <property type="molecule type" value="Genomic_DNA"/>
</dbReference>
<evidence type="ECO:0000313" key="3">
    <source>
        <dbReference type="Proteomes" id="UP000811255"/>
    </source>
</evidence>
<feature type="transmembrane region" description="Helical" evidence="1">
    <location>
        <begin position="34"/>
        <end position="52"/>
    </location>
</feature>
<gene>
    <name evidence="2" type="ORF">KK137_10095</name>
</gene>
<keyword evidence="3" id="KW-1185">Reference proteome</keyword>
<dbReference type="Proteomes" id="UP000811255">
    <property type="component" value="Unassembled WGS sequence"/>
</dbReference>
<organism evidence="2 3">
    <name type="scientific">Croceibacterium selenioxidans</name>
    <dbReference type="NCBI Taxonomy" id="2838833"/>
    <lineage>
        <taxon>Bacteria</taxon>
        <taxon>Pseudomonadati</taxon>
        <taxon>Pseudomonadota</taxon>
        <taxon>Alphaproteobacteria</taxon>
        <taxon>Sphingomonadales</taxon>
        <taxon>Erythrobacteraceae</taxon>
        <taxon>Croceibacterium</taxon>
    </lineage>
</organism>
<sequence>MVVLFVWAIGLFVPPVGALLWWKWSVGRWWMHLLFAPALVGFEYVLISGLFYATGDTGEGPPGLGLALLPLAAVFMLTAATYYTALTIRGLASLSGRGHEAALPEVHA</sequence>
<protein>
    <submittedName>
        <fullName evidence="2">Uncharacterized protein</fullName>
    </submittedName>
</protein>
<proteinExistence type="predicted"/>
<feature type="transmembrane region" description="Helical" evidence="1">
    <location>
        <begin position="64"/>
        <end position="85"/>
    </location>
</feature>
<name>A0ABS5W634_9SPHN</name>
<comment type="caution">
    <text evidence="2">The sequence shown here is derived from an EMBL/GenBank/DDBJ whole genome shotgun (WGS) entry which is preliminary data.</text>
</comment>
<keyword evidence="1" id="KW-0812">Transmembrane</keyword>
<evidence type="ECO:0000313" key="2">
    <source>
        <dbReference type="EMBL" id="MBT2134685.1"/>
    </source>
</evidence>
<evidence type="ECO:0000256" key="1">
    <source>
        <dbReference type="SAM" id="Phobius"/>
    </source>
</evidence>